<dbReference type="AlphaFoldDB" id="A0A226F0Q9"/>
<evidence type="ECO:0000313" key="3">
    <source>
        <dbReference type="EMBL" id="OXA62516.1"/>
    </source>
</evidence>
<feature type="region of interest" description="Disordered" evidence="1">
    <location>
        <begin position="1"/>
        <end position="108"/>
    </location>
</feature>
<evidence type="ECO:0000313" key="4">
    <source>
        <dbReference type="Proteomes" id="UP000198287"/>
    </source>
</evidence>
<feature type="compositionally biased region" description="Basic residues" evidence="1">
    <location>
        <begin position="73"/>
        <end position="96"/>
    </location>
</feature>
<comment type="caution">
    <text evidence="3">The sequence shown here is derived from an EMBL/GenBank/DDBJ whole genome shotgun (WGS) entry which is preliminary data.</text>
</comment>
<keyword evidence="4" id="KW-1185">Reference proteome</keyword>
<gene>
    <name evidence="3" type="ORF">Fcan01_00545</name>
</gene>
<feature type="domain" description="C2H2-type" evidence="2">
    <location>
        <begin position="171"/>
        <end position="192"/>
    </location>
</feature>
<proteinExistence type="predicted"/>
<organism evidence="3 4">
    <name type="scientific">Folsomia candida</name>
    <name type="common">Springtail</name>
    <dbReference type="NCBI Taxonomy" id="158441"/>
    <lineage>
        <taxon>Eukaryota</taxon>
        <taxon>Metazoa</taxon>
        <taxon>Ecdysozoa</taxon>
        <taxon>Arthropoda</taxon>
        <taxon>Hexapoda</taxon>
        <taxon>Collembola</taxon>
        <taxon>Entomobryomorpha</taxon>
        <taxon>Isotomoidea</taxon>
        <taxon>Isotomidae</taxon>
        <taxon>Proisotominae</taxon>
        <taxon>Folsomia</taxon>
    </lineage>
</organism>
<dbReference type="InterPro" id="IPR013087">
    <property type="entry name" value="Znf_C2H2_type"/>
</dbReference>
<protein>
    <recommendedName>
        <fullName evidence="2">C2H2-type domain-containing protein</fullName>
    </recommendedName>
</protein>
<dbReference type="EMBL" id="LNIX01000001">
    <property type="protein sequence ID" value="OXA62516.1"/>
    <property type="molecule type" value="Genomic_DNA"/>
</dbReference>
<name>A0A226F0Q9_FOLCA</name>
<evidence type="ECO:0000259" key="2">
    <source>
        <dbReference type="PROSITE" id="PS00028"/>
    </source>
</evidence>
<accession>A0A226F0Q9</accession>
<dbReference type="Proteomes" id="UP000198287">
    <property type="component" value="Unassembled WGS sequence"/>
</dbReference>
<reference evidence="3 4" key="1">
    <citation type="submission" date="2015-12" db="EMBL/GenBank/DDBJ databases">
        <title>The genome of Folsomia candida.</title>
        <authorList>
            <person name="Faddeeva A."/>
            <person name="Derks M.F."/>
            <person name="Anvar Y."/>
            <person name="Smit S."/>
            <person name="Van Straalen N."/>
            <person name="Roelofs D."/>
        </authorList>
    </citation>
    <scope>NUCLEOTIDE SEQUENCE [LARGE SCALE GENOMIC DNA]</scope>
    <source>
        <strain evidence="3 4">VU population</strain>
        <tissue evidence="3">Whole body</tissue>
    </source>
</reference>
<dbReference type="PROSITE" id="PS00028">
    <property type="entry name" value="ZINC_FINGER_C2H2_1"/>
    <property type="match status" value="1"/>
</dbReference>
<dbReference type="OrthoDB" id="8294202at2759"/>
<evidence type="ECO:0000256" key="1">
    <source>
        <dbReference type="SAM" id="MobiDB-lite"/>
    </source>
</evidence>
<sequence>MEQLDLSGPSSVQVGENDDETTTPVRRTSARIATAESAKFKVQVNQEDKKFPPGKRKSTQQVKAKARLDKQPPKKKVKKTVKQSFKPVKKMAKKNKGTATTAGDVLEQGAPHDNSADQLKKACDLVLADFPLQDREWFDEASRICKICRTMYKTCQQASLCVTNKHGQLRCYLCFDHLRNTEALFDHYRADHTPSGRENVLICNYCSNSVPFKSVSSHVISMHLSEKATGRRERAGVYHARTQALMRWGR</sequence>